<comment type="caution">
    <text evidence="2">The sequence shown here is derived from an EMBL/GenBank/DDBJ whole genome shotgun (WGS) entry which is preliminary data.</text>
</comment>
<gene>
    <name evidence="2" type="ORF">BDFB_004709</name>
</gene>
<accession>A0A482VBZ1</accession>
<dbReference type="OrthoDB" id="8194217at2759"/>
<reference evidence="2 3" key="1">
    <citation type="submission" date="2017-03" db="EMBL/GenBank/DDBJ databases">
        <title>Genome of the blue death feigning beetle - Asbolus verrucosus.</title>
        <authorList>
            <person name="Rider S.D."/>
        </authorList>
    </citation>
    <scope>NUCLEOTIDE SEQUENCE [LARGE SCALE GENOMIC DNA]</scope>
    <source>
        <strain evidence="2">Butters</strain>
        <tissue evidence="2">Head and leg muscle</tissue>
    </source>
</reference>
<dbReference type="EMBL" id="QDEB01116211">
    <property type="protein sequence ID" value="RZB40754.1"/>
    <property type="molecule type" value="Genomic_DNA"/>
</dbReference>
<feature type="region of interest" description="Disordered" evidence="1">
    <location>
        <begin position="1"/>
        <end position="59"/>
    </location>
</feature>
<protein>
    <submittedName>
        <fullName evidence="2">Uncharacterized protein</fullName>
    </submittedName>
</protein>
<evidence type="ECO:0000256" key="1">
    <source>
        <dbReference type="SAM" id="MobiDB-lite"/>
    </source>
</evidence>
<feature type="compositionally biased region" description="Low complexity" evidence="1">
    <location>
        <begin position="29"/>
        <end position="51"/>
    </location>
</feature>
<evidence type="ECO:0000313" key="2">
    <source>
        <dbReference type="EMBL" id="RZB40754.1"/>
    </source>
</evidence>
<keyword evidence="3" id="KW-1185">Reference proteome</keyword>
<dbReference type="Proteomes" id="UP000292052">
    <property type="component" value="Unassembled WGS sequence"/>
</dbReference>
<proteinExistence type="predicted"/>
<dbReference type="AlphaFoldDB" id="A0A482VBZ1"/>
<sequence>MMHAPTEQVAALERLDPDPVRNVRPQSPAAGGVHGEVAAEAAPSRAPANPAVFSQPPRPRLSRKIVASARVNLNRYWSQFEESTRPITVMDGDRSSLDGEISGNLAEEIRELGN</sequence>
<name>A0A482VBZ1_ASBVE</name>
<evidence type="ECO:0000313" key="3">
    <source>
        <dbReference type="Proteomes" id="UP000292052"/>
    </source>
</evidence>
<organism evidence="2 3">
    <name type="scientific">Asbolus verrucosus</name>
    <name type="common">Desert ironclad beetle</name>
    <dbReference type="NCBI Taxonomy" id="1661398"/>
    <lineage>
        <taxon>Eukaryota</taxon>
        <taxon>Metazoa</taxon>
        <taxon>Ecdysozoa</taxon>
        <taxon>Arthropoda</taxon>
        <taxon>Hexapoda</taxon>
        <taxon>Insecta</taxon>
        <taxon>Pterygota</taxon>
        <taxon>Neoptera</taxon>
        <taxon>Endopterygota</taxon>
        <taxon>Coleoptera</taxon>
        <taxon>Polyphaga</taxon>
        <taxon>Cucujiformia</taxon>
        <taxon>Tenebrionidae</taxon>
        <taxon>Pimeliinae</taxon>
        <taxon>Asbolus</taxon>
    </lineage>
</organism>